<dbReference type="SUPFAM" id="SSF103473">
    <property type="entry name" value="MFS general substrate transporter"/>
    <property type="match status" value="1"/>
</dbReference>
<evidence type="ECO:0008006" key="10">
    <source>
        <dbReference type="Google" id="ProtNLM"/>
    </source>
</evidence>
<accession>A0A4Q2DUB5</accession>
<dbReference type="PANTHER" id="PTHR43791:SF48">
    <property type="entry name" value="TRANSPORTER, PUTATIVE (AFU_ORTHOLOGUE AFUA_4G01000)-RELATED"/>
    <property type="match status" value="1"/>
</dbReference>
<evidence type="ECO:0000256" key="4">
    <source>
        <dbReference type="ARBA" id="ARBA00022989"/>
    </source>
</evidence>
<dbReference type="Proteomes" id="UP000290288">
    <property type="component" value="Unassembled WGS sequence"/>
</dbReference>
<feature type="transmembrane region" description="Helical" evidence="7">
    <location>
        <begin position="182"/>
        <end position="204"/>
    </location>
</feature>
<evidence type="ECO:0000256" key="5">
    <source>
        <dbReference type="ARBA" id="ARBA00023136"/>
    </source>
</evidence>
<dbReference type="InterPro" id="IPR011701">
    <property type="entry name" value="MFS"/>
</dbReference>
<evidence type="ECO:0000256" key="1">
    <source>
        <dbReference type="ARBA" id="ARBA00004141"/>
    </source>
</evidence>
<dbReference type="Pfam" id="PF07690">
    <property type="entry name" value="MFS_1"/>
    <property type="match status" value="2"/>
</dbReference>
<evidence type="ECO:0000256" key="6">
    <source>
        <dbReference type="SAM" id="MobiDB-lite"/>
    </source>
</evidence>
<evidence type="ECO:0000313" key="8">
    <source>
        <dbReference type="EMBL" id="RXW23316.1"/>
    </source>
</evidence>
<feature type="region of interest" description="Disordered" evidence="6">
    <location>
        <begin position="1"/>
        <end position="46"/>
    </location>
</feature>
<feature type="transmembrane region" description="Helical" evidence="7">
    <location>
        <begin position="136"/>
        <end position="162"/>
    </location>
</feature>
<name>A0A4Q2DUB5_9AGAR</name>
<gene>
    <name evidence="8" type="ORF">EST38_g2554</name>
</gene>
<comment type="caution">
    <text evidence="8">The sequence shown here is derived from an EMBL/GenBank/DDBJ whole genome shotgun (WGS) entry which is preliminary data.</text>
</comment>
<feature type="transmembrane region" description="Helical" evidence="7">
    <location>
        <begin position="413"/>
        <end position="435"/>
    </location>
</feature>
<evidence type="ECO:0000256" key="7">
    <source>
        <dbReference type="SAM" id="Phobius"/>
    </source>
</evidence>
<dbReference type="EMBL" id="SDEE01000045">
    <property type="protein sequence ID" value="RXW23316.1"/>
    <property type="molecule type" value="Genomic_DNA"/>
</dbReference>
<dbReference type="Gene3D" id="1.20.1250.20">
    <property type="entry name" value="MFS general substrate transporter like domains"/>
    <property type="match status" value="2"/>
</dbReference>
<evidence type="ECO:0000313" key="9">
    <source>
        <dbReference type="Proteomes" id="UP000290288"/>
    </source>
</evidence>
<feature type="transmembrane region" description="Helical" evidence="7">
    <location>
        <begin position="447"/>
        <end position="467"/>
    </location>
</feature>
<comment type="subcellular location">
    <subcellularLocation>
        <location evidence="1">Membrane</location>
        <topology evidence="1">Multi-pass membrane protein</topology>
    </subcellularLocation>
</comment>
<keyword evidence="3 7" id="KW-0812">Transmembrane</keyword>
<proteinExistence type="predicted"/>
<evidence type="ECO:0000256" key="2">
    <source>
        <dbReference type="ARBA" id="ARBA00022448"/>
    </source>
</evidence>
<feature type="transmembrane region" description="Helical" evidence="7">
    <location>
        <begin position="216"/>
        <end position="235"/>
    </location>
</feature>
<feature type="transmembrane region" description="Helical" evidence="7">
    <location>
        <begin position="285"/>
        <end position="310"/>
    </location>
</feature>
<evidence type="ECO:0000256" key="3">
    <source>
        <dbReference type="ARBA" id="ARBA00022692"/>
    </source>
</evidence>
<dbReference type="GO" id="GO:0022857">
    <property type="term" value="F:transmembrane transporter activity"/>
    <property type="evidence" value="ECO:0007669"/>
    <property type="project" value="InterPro"/>
</dbReference>
<reference evidence="8 9" key="1">
    <citation type="submission" date="2019-01" db="EMBL/GenBank/DDBJ databases">
        <title>Draft genome sequence of Psathyrella aberdarensis IHI B618.</title>
        <authorList>
            <person name="Buettner E."/>
            <person name="Kellner H."/>
        </authorList>
    </citation>
    <scope>NUCLEOTIDE SEQUENCE [LARGE SCALE GENOMIC DNA]</scope>
    <source>
        <strain evidence="8 9">IHI B618</strain>
    </source>
</reference>
<sequence>MHDPKSPADLEGQQAHDTKEKPGAVVSDEKVEIGSSGGGSPTPVSKDVDFEQEIDPVAEARLLRKLDWILLPMFTAIYCCNFIDRTNIGNARVAGLEADLGMEGADLNVALTVFYVCYILSDIPSNLLLKRFGSPWLAFLVVGFGLVSVCSAFLHNFSGLIATRVFLGLTEGGTLYYRRQELITRVGIFFGLVGGLLASGLLRLPDMGSVKTWRKIFLIEGVITTLFGIILFFILPDDPIKSRLLSPEERRMVIARKNRDDAHLAKDGAGGEPEKTTWKLVWRSFSFTTVACTLGFIMINMSFQGLSLFLPSVIRSLGRYSTVEIQLRTVPPYLASAVWAVANAFLSSRIRMRWLPLLYNTLFGVAGYAISVSTQNSQARYAACFLIIIAGGIVGPMLVIWGTDNAAPDTMRAVVSGAIPGIGAIGAVMAVWTYLPSDAPNYRKGNLGNLGTMSTLCVIICTMAVYIKLENAKRERGGRDYRLEGKTEEELRNLGYRHPEFRYQI</sequence>
<dbReference type="PANTHER" id="PTHR43791">
    <property type="entry name" value="PERMEASE-RELATED"/>
    <property type="match status" value="1"/>
</dbReference>
<keyword evidence="9" id="KW-1185">Reference proteome</keyword>
<dbReference type="InterPro" id="IPR036259">
    <property type="entry name" value="MFS_trans_sf"/>
</dbReference>
<organism evidence="8 9">
    <name type="scientific">Candolleomyces aberdarensis</name>
    <dbReference type="NCBI Taxonomy" id="2316362"/>
    <lineage>
        <taxon>Eukaryota</taxon>
        <taxon>Fungi</taxon>
        <taxon>Dikarya</taxon>
        <taxon>Basidiomycota</taxon>
        <taxon>Agaricomycotina</taxon>
        <taxon>Agaricomycetes</taxon>
        <taxon>Agaricomycetidae</taxon>
        <taxon>Agaricales</taxon>
        <taxon>Agaricineae</taxon>
        <taxon>Psathyrellaceae</taxon>
        <taxon>Candolleomyces</taxon>
    </lineage>
</organism>
<keyword evidence="5 7" id="KW-0472">Membrane</keyword>
<dbReference type="OrthoDB" id="2962993at2759"/>
<keyword evidence="2" id="KW-0813">Transport</keyword>
<protein>
    <recommendedName>
        <fullName evidence="10">Major facilitator superfamily (MFS) profile domain-containing protein</fullName>
    </recommendedName>
</protein>
<feature type="transmembrane region" description="Helical" evidence="7">
    <location>
        <begin position="109"/>
        <end position="129"/>
    </location>
</feature>
<dbReference type="STRING" id="2316362.A0A4Q2DUB5"/>
<feature type="compositionally biased region" description="Basic and acidic residues" evidence="6">
    <location>
        <begin position="1"/>
        <end position="32"/>
    </location>
</feature>
<feature type="transmembrane region" description="Helical" evidence="7">
    <location>
        <begin position="354"/>
        <end position="373"/>
    </location>
</feature>
<keyword evidence="4 7" id="KW-1133">Transmembrane helix</keyword>
<dbReference type="AlphaFoldDB" id="A0A4Q2DUB5"/>
<dbReference type="GO" id="GO:0016020">
    <property type="term" value="C:membrane"/>
    <property type="evidence" value="ECO:0007669"/>
    <property type="project" value="UniProtKB-SubCell"/>
</dbReference>
<feature type="transmembrane region" description="Helical" evidence="7">
    <location>
        <begin position="379"/>
        <end position="401"/>
    </location>
</feature>